<dbReference type="InterPro" id="IPR002710">
    <property type="entry name" value="Dilute_dom"/>
</dbReference>
<dbReference type="PROSITE" id="PS50106">
    <property type="entry name" value="PDZ"/>
    <property type="match status" value="1"/>
</dbReference>
<feature type="region of interest" description="Disordered" evidence="1">
    <location>
        <begin position="559"/>
        <end position="578"/>
    </location>
</feature>
<feature type="compositionally biased region" description="Polar residues" evidence="1">
    <location>
        <begin position="340"/>
        <end position="375"/>
    </location>
</feature>
<proteinExistence type="predicted"/>
<feature type="domain" description="Dilute" evidence="3">
    <location>
        <begin position="1"/>
        <end position="74"/>
    </location>
</feature>
<dbReference type="Gene3D" id="2.30.42.10">
    <property type="match status" value="1"/>
</dbReference>
<accession>A0A177ARX7</accession>
<dbReference type="Pfam" id="PF01843">
    <property type="entry name" value="DIL"/>
    <property type="match status" value="1"/>
</dbReference>
<feature type="region of interest" description="Disordered" evidence="1">
    <location>
        <begin position="334"/>
        <end position="375"/>
    </location>
</feature>
<dbReference type="OrthoDB" id="6284059at2759"/>
<feature type="region of interest" description="Disordered" evidence="1">
    <location>
        <begin position="181"/>
        <end position="205"/>
    </location>
</feature>
<dbReference type="Pfam" id="PF00595">
    <property type="entry name" value="PDZ"/>
    <property type="match status" value="1"/>
</dbReference>
<dbReference type="Proteomes" id="UP000078046">
    <property type="component" value="Unassembled WGS sequence"/>
</dbReference>
<evidence type="ECO:0000313" key="5">
    <source>
        <dbReference type="Proteomes" id="UP000078046"/>
    </source>
</evidence>
<dbReference type="InterPro" id="IPR028842">
    <property type="entry name" value="Afadin"/>
</dbReference>
<feature type="domain" description="PDZ" evidence="2">
    <location>
        <begin position="215"/>
        <end position="300"/>
    </location>
</feature>
<reference evidence="4 5" key="1">
    <citation type="submission" date="2016-04" db="EMBL/GenBank/DDBJ databases">
        <title>The genome of Intoshia linei affirms orthonectids as highly simplified spiralians.</title>
        <authorList>
            <person name="Mikhailov K.V."/>
            <person name="Slusarev G.S."/>
            <person name="Nikitin M.A."/>
            <person name="Logacheva M.D."/>
            <person name="Penin A."/>
            <person name="Aleoshin V."/>
            <person name="Panchin Y.V."/>
        </authorList>
    </citation>
    <scope>NUCLEOTIDE SEQUENCE [LARGE SCALE GENOMIC DNA]</scope>
    <source>
        <strain evidence="4">Intl2013</strain>
        <tissue evidence="4">Whole animal</tissue>
    </source>
</reference>
<evidence type="ECO:0008006" key="6">
    <source>
        <dbReference type="Google" id="ProtNLM"/>
    </source>
</evidence>
<evidence type="ECO:0000259" key="2">
    <source>
        <dbReference type="PROSITE" id="PS50106"/>
    </source>
</evidence>
<gene>
    <name evidence="4" type="ORF">A3Q56_08301</name>
</gene>
<evidence type="ECO:0000313" key="4">
    <source>
        <dbReference type="EMBL" id="OAF63994.1"/>
    </source>
</evidence>
<dbReference type="SUPFAM" id="SSF50156">
    <property type="entry name" value="PDZ domain-like"/>
    <property type="match status" value="1"/>
</dbReference>
<organism evidence="4 5">
    <name type="scientific">Intoshia linei</name>
    <dbReference type="NCBI Taxonomy" id="1819745"/>
    <lineage>
        <taxon>Eukaryota</taxon>
        <taxon>Metazoa</taxon>
        <taxon>Spiralia</taxon>
        <taxon>Lophotrochozoa</taxon>
        <taxon>Mesozoa</taxon>
        <taxon>Orthonectida</taxon>
        <taxon>Rhopaluridae</taxon>
        <taxon>Intoshia</taxon>
    </lineage>
</organism>
<dbReference type="PROSITE" id="PS51126">
    <property type="entry name" value="DILUTE"/>
    <property type="match status" value="1"/>
</dbReference>
<dbReference type="GO" id="GO:0005911">
    <property type="term" value="C:cell-cell junction"/>
    <property type="evidence" value="ECO:0007669"/>
    <property type="project" value="InterPro"/>
</dbReference>
<evidence type="ECO:0000256" key="1">
    <source>
        <dbReference type="SAM" id="MobiDB-lite"/>
    </source>
</evidence>
<keyword evidence="5" id="KW-1185">Reference proteome</keyword>
<dbReference type="SMART" id="SM00228">
    <property type="entry name" value="PDZ"/>
    <property type="match status" value="1"/>
</dbReference>
<feature type="non-terminal residue" evidence="4">
    <location>
        <position position="611"/>
    </location>
</feature>
<protein>
    <recommendedName>
        <fullName evidence="6">PDZ domain-containing protein</fullName>
    </recommendedName>
</protein>
<comment type="caution">
    <text evidence="4">The sequence shown here is derived from an EMBL/GenBank/DDBJ whole genome shotgun (WGS) entry which is preliminary data.</text>
</comment>
<dbReference type="PANTHER" id="PTHR10398">
    <property type="entry name" value="AFADIN"/>
    <property type="match status" value="1"/>
</dbReference>
<dbReference type="AlphaFoldDB" id="A0A177ARX7"/>
<dbReference type="InterPro" id="IPR001478">
    <property type="entry name" value="PDZ"/>
</dbReference>
<dbReference type="EMBL" id="LWCA01002261">
    <property type="protein sequence ID" value="OAF63994.1"/>
    <property type="molecule type" value="Genomic_DNA"/>
</dbReference>
<sequence length="611" mass="70179">MELAADCHLGLIIQTCNLLQAKKSSDEEISGIAASSFRINSQQMKSLLYMYEPLPREAKITQQNVNKLINCARRNADQSILSENRKIQLLEPKRLPLPFILPNDGYSSASLKGTPGVMMHFVHPFIQEGIFKISENSNSSGYWNVNLVLTKNEDLTIMENSKPVNQEMMQREQINNDREMNHKNNENENKFNNITSNVPETNGNGLHLKDSNNYYITIKKVNNRLGLSIVSAKGPNTQQRGIYIKSVVPGETAALDGRLREGDQLLEVDGISLINASQEDAATLMKETSTCVTLKVMKNAAEIHGLVESIRNSSFKPNYNIPRSNLSHERAVRTMERTSPRTTQPKFDSKPNSNYKDSESADFNTFSRKSSNSTNVNESILYSRKEDQGKIQSLNRIHFKERFDDIPIHVESNFNEKRKFNVDLPPNEKSIHKIPLKYKTKTTANNHIPISHWKNPTIQKEYREYQDVNHDHNNPNYDLKPEKVVPLESHPDIMYSNFQNSEMFKGDNVPVEKPVLINDIKDCYSENIDRNDVYYNEPKEHDLQAVIRSDTFKIENYESEPNERNHENRSNSTNQVNGSVVKSKNLKISLIEKERIFRDNYIDRDEGPKEF</sequence>
<feature type="compositionally biased region" description="Polar residues" evidence="1">
    <location>
        <begin position="194"/>
        <end position="204"/>
    </location>
</feature>
<dbReference type="InterPro" id="IPR036034">
    <property type="entry name" value="PDZ_sf"/>
</dbReference>
<feature type="compositionally biased region" description="Basic and acidic residues" evidence="1">
    <location>
        <begin position="559"/>
        <end position="569"/>
    </location>
</feature>
<evidence type="ECO:0000259" key="3">
    <source>
        <dbReference type="PROSITE" id="PS51126"/>
    </source>
</evidence>
<dbReference type="PANTHER" id="PTHR10398:SF2">
    <property type="entry name" value="AFADIN"/>
    <property type="match status" value="1"/>
</dbReference>
<name>A0A177ARX7_9BILA</name>